<organism evidence="2 3">
    <name type="scientific">Bacillus salacetis</name>
    <dbReference type="NCBI Taxonomy" id="2315464"/>
    <lineage>
        <taxon>Bacteria</taxon>
        <taxon>Bacillati</taxon>
        <taxon>Bacillota</taxon>
        <taxon>Bacilli</taxon>
        <taxon>Bacillales</taxon>
        <taxon>Bacillaceae</taxon>
        <taxon>Bacillus</taxon>
    </lineage>
</organism>
<sequence length="79" mass="9397">MEKKDKKDNKNNKGSGFDVFDNPEQYDSDKESMLDKFESEQNVDPLPLEDIREEKIEERKKSNTKDQSSSEKKYNQDYN</sequence>
<dbReference type="EMBL" id="QXIR01000002">
    <property type="protein sequence ID" value="RIW38453.1"/>
    <property type="molecule type" value="Genomic_DNA"/>
</dbReference>
<protein>
    <submittedName>
        <fullName evidence="2">Uncharacterized protein</fullName>
    </submittedName>
</protein>
<keyword evidence="3" id="KW-1185">Reference proteome</keyword>
<comment type="caution">
    <text evidence="2">The sequence shown here is derived from an EMBL/GenBank/DDBJ whole genome shotgun (WGS) entry which is preliminary data.</text>
</comment>
<name>A0A3A1RBZ3_9BACI</name>
<feature type="region of interest" description="Disordered" evidence="1">
    <location>
        <begin position="1"/>
        <end position="79"/>
    </location>
</feature>
<feature type="compositionally biased region" description="Basic and acidic residues" evidence="1">
    <location>
        <begin position="49"/>
        <end position="79"/>
    </location>
</feature>
<dbReference type="AlphaFoldDB" id="A0A3A1RBZ3"/>
<accession>A0A3A1RBZ3</accession>
<proteinExistence type="predicted"/>
<evidence type="ECO:0000313" key="2">
    <source>
        <dbReference type="EMBL" id="RIW38453.1"/>
    </source>
</evidence>
<reference evidence="2 3" key="1">
    <citation type="submission" date="2018-09" db="EMBL/GenBank/DDBJ databases">
        <title>Bacillus saliacetes sp. nov., isolated from Thai shrimp paste (Ka-pi).</title>
        <authorList>
            <person name="Daroonpunt R."/>
            <person name="Tanasupawat S."/>
            <person name="Yiamsombut S."/>
        </authorList>
    </citation>
    <scope>NUCLEOTIDE SEQUENCE [LARGE SCALE GENOMIC DNA]</scope>
    <source>
        <strain evidence="2 3">SKP7-4</strain>
    </source>
</reference>
<dbReference type="RefSeq" id="WP_119545351.1">
    <property type="nucleotide sequence ID" value="NZ_QXIR01000002.1"/>
</dbReference>
<dbReference type="OrthoDB" id="2454814at2"/>
<evidence type="ECO:0000313" key="3">
    <source>
        <dbReference type="Proteomes" id="UP000265801"/>
    </source>
</evidence>
<feature type="compositionally biased region" description="Basic and acidic residues" evidence="1">
    <location>
        <begin position="27"/>
        <end position="39"/>
    </location>
</feature>
<evidence type="ECO:0000256" key="1">
    <source>
        <dbReference type="SAM" id="MobiDB-lite"/>
    </source>
</evidence>
<dbReference type="Proteomes" id="UP000265801">
    <property type="component" value="Unassembled WGS sequence"/>
</dbReference>
<gene>
    <name evidence="2" type="ORF">D3H55_02645</name>
</gene>
<feature type="compositionally biased region" description="Basic and acidic residues" evidence="1">
    <location>
        <begin position="1"/>
        <end position="11"/>
    </location>
</feature>